<dbReference type="SUPFAM" id="SSF57903">
    <property type="entry name" value="FYVE/PHD zinc finger"/>
    <property type="match status" value="1"/>
</dbReference>
<keyword evidence="4" id="KW-1185">Reference proteome</keyword>
<feature type="domain" description="Transposase IS204/IS1001/IS1096/IS1165 helix-turn-helix" evidence="2">
    <location>
        <begin position="89"/>
        <end position="139"/>
    </location>
</feature>
<gene>
    <name evidence="3" type="ordered locus">Tmar_0363</name>
</gene>
<dbReference type="PANTHER" id="PTHR33498:SF1">
    <property type="entry name" value="TRANSPOSASE FOR INSERTION SEQUENCE ELEMENT IS1557"/>
    <property type="match status" value="1"/>
</dbReference>
<sequence>MDKGIAMLLGLQSWILYRVHVQPDRIDVYTGRPRKEARCPACGSVNRSVYDRCRQWQQKLHTWCNGLPVFLWVRPRRFRCRDCRKVFTERLPGLRPWARRTERAEAQLLEELARRSFRGAAEATGTSPNTLRRLLLRRVKDGVGLERALQDLPEVVLGIDEHSFRGRDMMITVTCVAPKRRLLALLPHDRVRLLEQFLRKLPASVRGKIRAVCIDLKEGWRRAVERALPGVPVVADPFHVIQDANRRVDEARRVEQEVTGQRIPRWPLVKNEENLTDQQAAQLAAIRKRHKNVAHFHWVKEQLRDVYRASSREEAAAILDRLILNAQEAEDAALVQWGRTLRRWRTAILAFHEHQASNGYTEGVHTKIKLIKRLSYGFRNREAYVRKMLLAFLPLAGLTARPHFLT</sequence>
<dbReference type="InterPro" id="IPR047951">
    <property type="entry name" value="Transpos_ISL3"/>
</dbReference>
<name>E6SG69_THEM7</name>
<dbReference type="EMBL" id="CP002344">
    <property type="protein sequence ID" value="ADU50486.1"/>
    <property type="molecule type" value="Genomic_DNA"/>
</dbReference>
<evidence type="ECO:0000313" key="3">
    <source>
        <dbReference type="EMBL" id="ADU50486.1"/>
    </source>
</evidence>
<organism evidence="3 4">
    <name type="scientific">Thermaerobacter marianensis (strain ATCC 700841 / DSM 12885 / JCM 10246 / 7p75a)</name>
    <dbReference type="NCBI Taxonomy" id="644966"/>
    <lineage>
        <taxon>Bacteria</taxon>
        <taxon>Bacillati</taxon>
        <taxon>Bacillota</taxon>
        <taxon>Clostridia</taxon>
        <taxon>Eubacteriales</taxon>
        <taxon>Clostridiales Family XVII. Incertae Sedis</taxon>
        <taxon>Thermaerobacter</taxon>
    </lineage>
</organism>
<proteinExistence type="predicted"/>
<dbReference type="STRING" id="644966.Tmar_0363"/>
<protein>
    <submittedName>
        <fullName evidence="3">Transposase IS204/IS1001/IS1096/IS1165 family protein</fullName>
    </submittedName>
</protein>
<reference evidence="3 4" key="1">
    <citation type="journal article" date="2010" name="Stand. Genomic Sci.">
        <title>Complete genome sequence of Thermaerobacter marianensis type strain (7p75a).</title>
        <authorList>
            <person name="Han C."/>
            <person name="Gu W."/>
            <person name="Zhang X."/>
            <person name="Lapidus A."/>
            <person name="Nolan M."/>
            <person name="Copeland A."/>
            <person name="Lucas S."/>
            <person name="Del Rio T.G."/>
            <person name="Tice H."/>
            <person name="Cheng J.F."/>
            <person name="Tapia R."/>
            <person name="Goodwin L."/>
            <person name="Pitluck S."/>
            <person name="Pagani I."/>
            <person name="Ivanova N."/>
            <person name="Mavromatis K."/>
            <person name="Mikhailova N."/>
            <person name="Pati A."/>
            <person name="Chen A."/>
            <person name="Palaniappan K."/>
            <person name="Land M."/>
            <person name="Hauser L."/>
            <person name="Chang Y.J."/>
            <person name="Jeffries C.D."/>
            <person name="Schneider S."/>
            <person name="Rohde M."/>
            <person name="Goker M."/>
            <person name="Pukall R."/>
            <person name="Woyke T."/>
            <person name="Bristow J."/>
            <person name="Eisen J.A."/>
            <person name="Markowitz V."/>
            <person name="Hugenholtz P."/>
            <person name="Kyrpides N.C."/>
            <person name="Klenk H.P."/>
            <person name="Detter J.C."/>
        </authorList>
    </citation>
    <scope>NUCLEOTIDE SEQUENCE [LARGE SCALE GENOMIC DNA]</scope>
    <source>
        <strain evidence="4">ATCC 700841 / DSM 12885 / JCM 10246 / 7p75a</strain>
    </source>
</reference>
<dbReference type="AlphaFoldDB" id="E6SG69"/>
<dbReference type="Pfam" id="PF01610">
    <property type="entry name" value="DDE_Tnp_ISL3"/>
    <property type="match status" value="1"/>
</dbReference>
<dbReference type="KEGG" id="tmr:Tmar_0363"/>
<evidence type="ECO:0000313" key="4">
    <source>
        <dbReference type="Proteomes" id="UP000008915"/>
    </source>
</evidence>
<dbReference type="Proteomes" id="UP000008915">
    <property type="component" value="Chromosome"/>
</dbReference>
<reference evidence="4" key="2">
    <citation type="journal article" date="2010" name="Stand. Genomic Sci.">
        <title>Complete genome sequence of Thermaerobacter marianensis type strain (7p75aT).</title>
        <authorList>
            <person name="Han C."/>
            <person name="Gu W."/>
            <person name="Zhang X."/>
            <person name="Lapidus A."/>
            <person name="Nolan M."/>
            <person name="Copeland A."/>
            <person name="Lucas S."/>
            <person name="Glavina Del Rio T."/>
            <person name="Tice H."/>
            <person name="Cheng J."/>
            <person name="Tapia R."/>
            <person name="Goodwin L."/>
            <person name="Pitluck S."/>
            <person name="Pagani I."/>
            <person name="Ivanova N."/>
            <person name="Mavromatis K."/>
            <person name="Mikhailova N."/>
            <person name="Pati A."/>
            <person name="Chen A."/>
            <person name="Palaniappan K."/>
            <person name="Land M."/>
            <person name="Hauser L."/>
            <person name="Chang Y."/>
            <person name="Jeffries C."/>
            <person name="Schneider S."/>
            <person name="Rohde M."/>
            <person name="Goker M."/>
            <person name="Pukall R."/>
            <person name="Woyke T."/>
            <person name="Bristow J."/>
            <person name="Eisen J."/>
            <person name="Markowitz V."/>
            <person name="Hugenholtz P."/>
            <person name="Kyrpides N."/>
            <person name="Klenk H."/>
            <person name="Detter J."/>
        </authorList>
    </citation>
    <scope>NUCLEOTIDE SEQUENCE [LARGE SCALE GENOMIC DNA]</scope>
    <source>
        <strain evidence="4">ATCC 700841 / DSM 12885 / JCM 10246 / 7p75a</strain>
    </source>
</reference>
<dbReference type="InterPro" id="IPR032877">
    <property type="entry name" value="Transposase_HTH"/>
</dbReference>
<dbReference type="InterPro" id="IPR002560">
    <property type="entry name" value="Transposase_DDE"/>
</dbReference>
<dbReference type="Pfam" id="PF13542">
    <property type="entry name" value="HTH_Tnp_ISL3"/>
    <property type="match status" value="1"/>
</dbReference>
<dbReference type="PANTHER" id="PTHR33498">
    <property type="entry name" value="TRANSPOSASE FOR INSERTION SEQUENCE ELEMENT IS1557"/>
    <property type="match status" value="1"/>
</dbReference>
<dbReference type="HOGENOM" id="CLU_041900_1_1_9"/>
<accession>E6SG69</accession>
<feature type="domain" description="Transposase IS204/IS1001/IS1096/IS1165 DDE" evidence="1">
    <location>
        <begin position="157"/>
        <end position="386"/>
    </location>
</feature>
<dbReference type="InterPro" id="IPR011011">
    <property type="entry name" value="Znf_FYVE_PHD"/>
</dbReference>
<evidence type="ECO:0000259" key="1">
    <source>
        <dbReference type="Pfam" id="PF01610"/>
    </source>
</evidence>
<evidence type="ECO:0000259" key="2">
    <source>
        <dbReference type="Pfam" id="PF13542"/>
    </source>
</evidence>
<dbReference type="eggNOG" id="COG3464">
    <property type="taxonomic scope" value="Bacteria"/>
</dbReference>
<dbReference type="OrthoDB" id="1698950at2"/>
<dbReference type="NCBIfam" id="NF033550">
    <property type="entry name" value="transpos_ISL3"/>
    <property type="match status" value="1"/>
</dbReference>